<dbReference type="GO" id="GO:0016301">
    <property type="term" value="F:kinase activity"/>
    <property type="evidence" value="ECO:0007669"/>
    <property type="project" value="UniProtKB-KW"/>
</dbReference>
<evidence type="ECO:0000313" key="1">
    <source>
        <dbReference type="EMBL" id="ONM01395.1"/>
    </source>
</evidence>
<keyword evidence="1" id="KW-0418">Kinase</keyword>
<dbReference type="EMBL" id="CM007647">
    <property type="protein sequence ID" value="ONM01395.1"/>
    <property type="molecule type" value="Genomic_DNA"/>
</dbReference>
<name>A0A1D6KDZ2_MAIZE</name>
<proteinExistence type="predicted"/>
<keyword evidence="1" id="KW-0808">Transferase</keyword>
<gene>
    <name evidence="1" type="ORF">ZEAMMB73_Zm00001d030688</name>
</gene>
<sequence length="20" mass="2013">MGSLVLCCGDGAVMNSTNLK</sequence>
<protein>
    <submittedName>
        <fullName evidence="1">Shikimate kinase family protein</fullName>
    </submittedName>
</protein>
<organism evidence="1">
    <name type="scientific">Zea mays</name>
    <name type="common">Maize</name>
    <dbReference type="NCBI Taxonomy" id="4577"/>
    <lineage>
        <taxon>Eukaryota</taxon>
        <taxon>Viridiplantae</taxon>
        <taxon>Streptophyta</taxon>
        <taxon>Embryophyta</taxon>
        <taxon>Tracheophyta</taxon>
        <taxon>Spermatophyta</taxon>
        <taxon>Magnoliopsida</taxon>
        <taxon>Liliopsida</taxon>
        <taxon>Poales</taxon>
        <taxon>Poaceae</taxon>
        <taxon>PACMAD clade</taxon>
        <taxon>Panicoideae</taxon>
        <taxon>Andropogonodae</taxon>
        <taxon>Andropogoneae</taxon>
        <taxon>Tripsacinae</taxon>
        <taxon>Zea</taxon>
    </lineage>
</organism>
<reference evidence="1" key="1">
    <citation type="submission" date="2015-12" db="EMBL/GenBank/DDBJ databases">
        <title>Update maize B73 reference genome by single molecule sequencing technologies.</title>
        <authorList>
            <consortium name="Maize Genome Sequencing Project"/>
            <person name="Ware D."/>
        </authorList>
    </citation>
    <scope>NUCLEOTIDE SEQUENCE [LARGE SCALE GENOMIC DNA]</scope>
    <source>
        <tissue evidence="1">Seedling</tissue>
    </source>
</reference>
<accession>A0A1D6KDZ2</accession>
<dbReference type="AlphaFoldDB" id="A0A1D6KDZ2"/>